<reference evidence="1" key="1">
    <citation type="submission" date="2019-10" db="EMBL/GenBank/DDBJ databases">
        <authorList>
            <consortium name="DOE Joint Genome Institute"/>
            <person name="Kuo A."/>
            <person name="Miyauchi S."/>
            <person name="Kiss E."/>
            <person name="Drula E."/>
            <person name="Kohler A."/>
            <person name="Sanchez-Garcia M."/>
            <person name="Andreopoulos B."/>
            <person name="Barry K.W."/>
            <person name="Bonito G."/>
            <person name="Buee M."/>
            <person name="Carver A."/>
            <person name="Chen C."/>
            <person name="Cichocki N."/>
            <person name="Clum A."/>
            <person name="Culley D."/>
            <person name="Crous P.W."/>
            <person name="Fauchery L."/>
            <person name="Girlanda M."/>
            <person name="Hayes R."/>
            <person name="Keri Z."/>
            <person name="Labutti K."/>
            <person name="Lipzen A."/>
            <person name="Lombard V."/>
            <person name="Magnuson J."/>
            <person name="Maillard F."/>
            <person name="Morin E."/>
            <person name="Murat C."/>
            <person name="Nolan M."/>
            <person name="Ohm R."/>
            <person name="Pangilinan J."/>
            <person name="Pereira M."/>
            <person name="Perotto S."/>
            <person name="Peter M."/>
            <person name="Riley R."/>
            <person name="Sitrit Y."/>
            <person name="Stielow B."/>
            <person name="Szollosi G."/>
            <person name="Zifcakova L."/>
            <person name="Stursova M."/>
            <person name="Spatafora J.W."/>
            <person name="Tedersoo L."/>
            <person name="Vaario L.-M."/>
            <person name="Yamada A."/>
            <person name="Yan M."/>
            <person name="Wang P."/>
            <person name="Xu J."/>
            <person name="Bruns T."/>
            <person name="Baldrian P."/>
            <person name="Vilgalys R."/>
            <person name="Henrissat B."/>
            <person name="Grigoriev I.V."/>
            <person name="Hibbett D."/>
            <person name="Nagy L.G."/>
            <person name="Martin F.M."/>
        </authorList>
    </citation>
    <scope>NUCLEOTIDE SEQUENCE</scope>
    <source>
        <strain evidence="1">P2</strain>
    </source>
</reference>
<protein>
    <submittedName>
        <fullName evidence="1">Uncharacterized protein</fullName>
    </submittedName>
</protein>
<evidence type="ECO:0000313" key="1">
    <source>
        <dbReference type="EMBL" id="KAF9648061.1"/>
    </source>
</evidence>
<gene>
    <name evidence="1" type="ORF">BDM02DRAFT_3115983</name>
</gene>
<keyword evidence="2" id="KW-1185">Reference proteome</keyword>
<dbReference type="Proteomes" id="UP000886501">
    <property type="component" value="Unassembled WGS sequence"/>
</dbReference>
<name>A0ACB6ZFX7_THEGA</name>
<sequence>MVLHLRHPHGSTKIRVSLPTRAGQTLIFASLLERSYHERPTAPATRFYPSSSPPTNPPFLEVSALVLHASLAQALVMVSMDAFSLVSNASLSIADALNLSHTFKESGHQLAQRL</sequence>
<comment type="caution">
    <text evidence="1">The sequence shown here is derived from an EMBL/GenBank/DDBJ whole genome shotgun (WGS) entry which is preliminary data.</text>
</comment>
<dbReference type="EMBL" id="MU118020">
    <property type="protein sequence ID" value="KAF9648061.1"/>
    <property type="molecule type" value="Genomic_DNA"/>
</dbReference>
<reference evidence="1" key="2">
    <citation type="journal article" date="2020" name="Nat. Commun.">
        <title>Large-scale genome sequencing of mycorrhizal fungi provides insights into the early evolution of symbiotic traits.</title>
        <authorList>
            <person name="Miyauchi S."/>
            <person name="Kiss E."/>
            <person name="Kuo A."/>
            <person name="Drula E."/>
            <person name="Kohler A."/>
            <person name="Sanchez-Garcia M."/>
            <person name="Morin E."/>
            <person name="Andreopoulos B."/>
            <person name="Barry K.W."/>
            <person name="Bonito G."/>
            <person name="Buee M."/>
            <person name="Carver A."/>
            <person name="Chen C."/>
            <person name="Cichocki N."/>
            <person name="Clum A."/>
            <person name="Culley D."/>
            <person name="Crous P.W."/>
            <person name="Fauchery L."/>
            <person name="Girlanda M."/>
            <person name="Hayes R.D."/>
            <person name="Keri Z."/>
            <person name="LaButti K."/>
            <person name="Lipzen A."/>
            <person name="Lombard V."/>
            <person name="Magnuson J."/>
            <person name="Maillard F."/>
            <person name="Murat C."/>
            <person name="Nolan M."/>
            <person name="Ohm R.A."/>
            <person name="Pangilinan J."/>
            <person name="Pereira M.F."/>
            <person name="Perotto S."/>
            <person name="Peter M."/>
            <person name="Pfister S."/>
            <person name="Riley R."/>
            <person name="Sitrit Y."/>
            <person name="Stielow J.B."/>
            <person name="Szollosi G."/>
            <person name="Zifcakova L."/>
            <person name="Stursova M."/>
            <person name="Spatafora J.W."/>
            <person name="Tedersoo L."/>
            <person name="Vaario L.M."/>
            <person name="Yamada A."/>
            <person name="Yan M."/>
            <person name="Wang P."/>
            <person name="Xu J."/>
            <person name="Bruns T."/>
            <person name="Baldrian P."/>
            <person name="Vilgalys R."/>
            <person name="Dunand C."/>
            <person name="Henrissat B."/>
            <person name="Grigoriev I.V."/>
            <person name="Hibbett D."/>
            <person name="Nagy L.G."/>
            <person name="Martin F.M."/>
        </authorList>
    </citation>
    <scope>NUCLEOTIDE SEQUENCE</scope>
    <source>
        <strain evidence="1">P2</strain>
    </source>
</reference>
<accession>A0ACB6ZFX7</accession>
<proteinExistence type="predicted"/>
<organism evidence="1 2">
    <name type="scientific">Thelephora ganbajun</name>
    <name type="common">Ganba fungus</name>
    <dbReference type="NCBI Taxonomy" id="370292"/>
    <lineage>
        <taxon>Eukaryota</taxon>
        <taxon>Fungi</taxon>
        <taxon>Dikarya</taxon>
        <taxon>Basidiomycota</taxon>
        <taxon>Agaricomycotina</taxon>
        <taxon>Agaricomycetes</taxon>
        <taxon>Thelephorales</taxon>
        <taxon>Thelephoraceae</taxon>
        <taxon>Thelephora</taxon>
    </lineage>
</organism>
<evidence type="ECO:0000313" key="2">
    <source>
        <dbReference type="Proteomes" id="UP000886501"/>
    </source>
</evidence>